<protein>
    <submittedName>
        <fullName evidence="2">Alkaline phosphatase family protein</fullName>
    </submittedName>
</protein>
<dbReference type="Proteomes" id="UP001319200">
    <property type="component" value="Unassembled WGS sequence"/>
</dbReference>
<feature type="signal peptide" evidence="1">
    <location>
        <begin position="1"/>
        <end position="19"/>
    </location>
</feature>
<keyword evidence="1" id="KW-0732">Signal</keyword>
<reference evidence="2 3" key="1">
    <citation type="submission" date="2021-05" db="EMBL/GenBank/DDBJ databases">
        <title>A Polyphasic approach of four new species of the genus Ohtaekwangia: Ohtaekwangia histidinii sp. nov., Ohtaekwangia cretensis sp. nov., Ohtaekwangia indiensis sp. nov., Ohtaekwangia reichenbachii sp. nov. from diverse environment.</title>
        <authorList>
            <person name="Octaviana S."/>
        </authorList>
    </citation>
    <scope>NUCLEOTIDE SEQUENCE [LARGE SCALE GENOMIC DNA]</scope>
    <source>
        <strain evidence="2 3">PWU4</strain>
    </source>
</reference>
<evidence type="ECO:0000313" key="3">
    <source>
        <dbReference type="Proteomes" id="UP001319200"/>
    </source>
</evidence>
<gene>
    <name evidence="2" type="ORF">KK083_18180</name>
</gene>
<dbReference type="InterPro" id="IPR017850">
    <property type="entry name" value="Alkaline_phosphatase_core_sf"/>
</dbReference>
<feature type="chain" id="PRO_5042934823" evidence="1">
    <location>
        <begin position="20"/>
        <end position="376"/>
    </location>
</feature>
<sequence length="376" mass="42501">MRFLLFIATLLHISVGIQAQVPKTKNVIIVTLDGYRWKELFEGTDPDILFNNRYVKDTSVWRFAGRSAQESREQLMPFFWNVIAAKGQLYGNRNFKSKVNCANLRLFSYPGYSEMLVGFPDPSVASNDKIENPNATVLEFIHAHDGFRNQVAAFTTWDAFPFIIREERSGIPVNSGKDVAEGEISEAEQRLNEKQAKLGMPVRPDAMTFRYAFEFMKRERPRVVLLSFDETDSYAHKGRYDEYLKAAHKADGMIGELWQWIQSTPGYKDETTLLITTDHGRGSGKNNWRKHRLITPGSGQIWFAVMGPDTPPFGEMRFKAKYYQKQVAKTIAAFLGLDYLNNKPVGEVVQTMMAVAGHNANNASADTGTGAQSSNK</sequence>
<dbReference type="SUPFAM" id="SSF53649">
    <property type="entry name" value="Alkaline phosphatase-like"/>
    <property type="match status" value="1"/>
</dbReference>
<dbReference type="Gene3D" id="3.40.720.10">
    <property type="entry name" value="Alkaline Phosphatase, subunit A"/>
    <property type="match status" value="1"/>
</dbReference>
<name>A0AAP2GQS6_9BACT</name>
<dbReference type="AlphaFoldDB" id="A0AAP2GQS6"/>
<accession>A0AAP2GQS6</accession>
<organism evidence="2 3">
    <name type="scientific">Chryseosolibacter histidini</name>
    <dbReference type="NCBI Taxonomy" id="2782349"/>
    <lineage>
        <taxon>Bacteria</taxon>
        <taxon>Pseudomonadati</taxon>
        <taxon>Bacteroidota</taxon>
        <taxon>Cytophagia</taxon>
        <taxon>Cytophagales</taxon>
        <taxon>Chryseotaleaceae</taxon>
        <taxon>Chryseosolibacter</taxon>
    </lineage>
</organism>
<dbReference type="Pfam" id="PF01663">
    <property type="entry name" value="Phosphodiest"/>
    <property type="match status" value="1"/>
</dbReference>
<comment type="caution">
    <text evidence="2">The sequence shown here is derived from an EMBL/GenBank/DDBJ whole genome shotgun (WGS) entry which is preliminary data.</text>
</comment>
<evidence type="ECO:0000313" key="2">
    <source>
        <dbReference type="EMBL" id="MBT1698827.1"/>
    </source>
</evidence>
<proteinExistence type="predicted"/>
<evidence type="ECO:0000256" key="1">
    <source>
        <dbReference type="SAM" id="SignalP"/>
    </source>
</evidence>
<dbReference type="EMBL" id="JAHESF010000018">
    <property type="protein sequence ID" value="MBT1698827.1"/>
    <property type="molecule type" value="Genomic_DNA"/>
</dbReference>
<keyword evidence="3" id="KW-1185">Reference proteome</keyword>
<dbReference type="RefSeq" id="WP_254165683.1">
    <property type="nucleotide sequence ID" value="NZ_JAHESF010000018.1"/>
</dbReference>
<dbReference type="InterPro" id="IPR002591">
    <property type="entry name" value="Phosphodiest/P_Trfase"/>
</dbReference>